<dbReference type="InterPro" id="IPR006597">
    <property type="entry name" value="Sel1-like"/>
</dbReference>
<evidence type="ECO:0000313" key="2">
    <source>
        <dbReference type="EMBL" id="SFL42588.1"/>
    </source>
</evidence>
<keyword evidence="3" id="KW-1185">Reference proteome</keyword>
<dbReference type="InterPro" id="IPR011990">
    <property type="entry name" value="TPR-like_helical_dom_sf"/>
</dbReference>
<proteinExistence type="predicted"/>
<dbReference type="SMART" id="SM00671">
    <property type="entry name" value="SEL1"/>
    <property type="match status" value="3"/>
</dbReference>
<evidence type="ECO:0000313" key="3">
    <source>
        <dbReference type="Proteomes" id="UP000198851"/>
    </source>
</evidence>
<protein>
    <submittedName>
        <fullName evidence="2">Sel1 repeat-containing protein</fullName>
    </submittedName>
</protein>
<dbReference type="Proteomes" id="UP000198851">
    <property type="component" value="Unassembled WGS sequence"/>
</dbReference>
<dbReference type="Pfam" id="PF08238">
    <property type="entry name" value="Sel1"/>
    <property type="match status" value="1"/>
</dbReference>
<organism evidence="2 3">
    <name type="scientific">Shimia haliotis</name>
    <dbReference type="NCBI Taxonomy" id="1280847"/>
    <lineage>
        <taxon>Bacteria</taxon>
        <taxon>Pseudomonadati</taxon>
        <taxon>Pseudomonadota</taxon>
        <taxon>Alphaproteobacteria</taxon>
        <taxon>Rhodobacterales</taxon>
        <taxon>Roseobacteraceae</taxon>
    </lineage>
</organism>
<dbReference type="OrthoDB" id="7843431at2"/>
<accession>A0A1I4HJU6</accession>
<dbReference type="STRING" id="1280847.SAMN04488036_11413"/>
<gene>
    <name evidence="2" type="ORF">SAMN04488036_11413</name>
</gene>
<sequence length="352" mass="38382">MFRIPSTFTVSSVAALFLALTPAQAKETPRDRYNAAMDSVESDPQMATTSLEQLCDEGFSRACDRLGYFSFKGIGIPQDADQAIAYYQQAVEQGSSKSLLSLGKIHLTQKSYEAASESLLAAVAQGDQRAEAVLAWAHATGRLGPIGDPDQGLSVLITLAANGDRDGQISLLDALTRTPSHDVDVSKTLTELHSRHTQGDAKAAEALLRYYRIVGHPRGTIETRATLLETDGLRDKIRVEEGLFLARDLDPEQFWSTSEEIVRSAPNDVFARGLSVTAKINKNAYVRIVQMELRDLGYRVGRASPYLNRPLIRSINAFCRETGQQSACVLGPLKSTTIKAVASEIAQLRAEP</sequence>
<reference evidence="3" key="1">
    <citation type="submission" date="2016-10" db="EMBL/GenBank/DDBJ databases">
        <authorList>
            <person name="Varghese N."/>
            <person name="Submissions S."/>
        </authorList>
    </citation>
    <scope>NUCLEOTIDE SEQUENCE [LARGE SCALE GENOMIC DNA]</scope>
    <source>
        <strain evidence="3">DSM 28453</strain>
    </source>
</reference>
<keyword evidence="1" id="KW-0732">Signal</keyword>
<name>A0A1I4HJU6_9RHOB</name>
<feature type="chain" id="PRO_5011676288" evidence="1">
    <location>
        <begin position="26"/>
        <end position="352"/>
    </location>
</feature>
<dbReference type="Gene3D" id="1.25.40.10">
    <property type="entry name" value="Tetratricopeptide repeat domain"/>
    <property type="match status" value="1"/>
</dbReference>
<dbReference type="SUPFAM" id="SSF81901">
    <property type="entry name" value="HCP-like"/>
    <property type="match status" value="1"/>
</dbReference>
<dbReference type="EMBL" id="FOSZ01000014">
    <property type="protein sequence ID" value="SFL42588.1"/>
    <property type="molecule type" value="Genomic_DNA"/>
</dbReference>
<feature type="signal peptide" evidence="1">
    <location>
        <begin position="1"/>
        <end position="25"/>
    </location>
</feature>
<evidence type="ECO:0000256" key="1">
    <source>
        <dbReference type="SAM" id="SignalP"/>
    </source>
</evidence>
<dbReference type="AlphaFoldDB" id="A0A1I4HJU6"/>
<dbReference type="RefSeq" id="WP_093326141.1">
    <property type="nucleotide sequence ID" value="NZ_FOSZ01000014.1"/>
</dbReference>